<feature type="non-terminal residue" evidence="2">
    <location>
        <position position="128"/>
    </location>
</feature>
<dbReference type="Proteomes" id="UP000313359">
    <property type="component" value="Unassembled WGS sequence"/>
</dbReference>
<dbReference type="EMBL" id="ML122460">
    <property type="protein sequence ID" value="RPD52072.1"/>
    <property type="molecule type" value="Genomic_DNA"/>
</dbReference>
<feature type="compositionally biased region" description="Low complexity" evidence="1">
    <location>
        <begin position="1"/>
        <end position="17"/>
    </location>
</feature>
<organism evidence="2 3">
    <name type="scientific">Lentinus tigrinus ALCF2SS1-6</name>
    <dbReference type="NCBI Taxonomy" id="1328759"/>
    <lineage>
        <taxon>Eukaryota</taxon>
        <taxon>Fungi</taxon>
        <taxon>Dikarya</taxon>
        <taxon>Basidiomycota</taxon>
        <taxon>Agaricomycotina</taxon>
        <taxon>Agaricomycetes</taxon>
        <taxon>Polyporales</taxon>
        <taxon>Polyporaceae</taxon>
        <taxon>Lentinus</taxon>
    </lineage>
</organism>
<evidence type="ECO:0000256" key="1">
    <source>
        <dbReference type="SAM" id="MobiDB-lite"/>
    </source>
</evidence>
<name>A0A5C2RKF4_9APHY</name>
<protein>
    <submittedName>
        <fullName evidence="2">Uncharacterized protein</fullName>
    </submittedName>
</protein>
<evidence type="ECO:0000313" key="2">
    <source>
        <dbReference type="EMBL" id="RPD52072.1"/>
    </source>
</evidence>
<feature type="region of interest" description="Disordered" evidence="1">
    <location>
        <begin position="1"/>
        <end position="31"/>
    </location>
</feature>
<keyword evidence="3" id="KW-1185">Reference proteome</keyword>
<accession>A0A5C2RKF4</accession>
<gene>
    <name evidence="2" type="ORF">L227DRAFT_568831</name>
</gene>
<feature type="region of interest" description="Disordered" evidence="1">
    <location>
        <begin position="109"/>
        <end position="128"/>
    </location>
</feature>
<dbReference type="OrthoDB" id="2765583at2759"/>
<reference evidence="2" key="1">
    <citation type="journal article" date="2018" name="Genome Biol. Evol.">
        <title>Genomics and development of Lentinus tigrinus, a white-rot wood-decaying mushroom with dimorphic fruiting bodies.</title>
        <authorList>
            <person name="Wu B."/>
            <person name="Xu Z."/>
            <person name="Knudson A."/>
            <person name="Carlson A."/>
            <person name="Chen N."/>
            <person name="Kovaka S."/>
            <person name="LaButti K."/>
            <person name="Lipzen A."/>
            <person name="Pennachio C."/>
            <person name="Riley R."/>
            <person name="Schakwitz W."/>
            <person name="Umezawa K."/>
            <person name="Ohm R.A."/>
            <person name="Grigoriev I.V."/>
            <person name="Nagy L.G."/>
            <person name="Gibbons J."/>
            <person name="Hibbett D."/>
        </authorList>
    </citation>
    <scope>NUCLEOTIDE SEQUENCE [LARGE SCALE GENOMIC DNA]</scope>
    <source>
        <strain evidence="2">ALCF2SS1-6</strain>
    </source>
</reference>
<proteinExistence type="predicted"/>
<evidence type="ECO:0000313" key="3">
    <source>
        <dbReference type="Proteomes" id="UP000313359"/>
    </source>
</evidence>
<sequence>MASHSSSSQTTSGLSALNMNVRPSSTRARGDRWGAVEGSSFRWEYQMVSDRHKVIKFDRRPEVNRPNLRMLSRPLLRFNPYKRMVLASSRVTDKTTTTINCASKASISTHMHAPEVEAANGSSAADVA</sequence>
<dbReference type="AlphaFoldDB" id="A0A5C2RKF4"/>